<evidence type="ECO:0000259" key="6">
    <source>
        <dbReference type="PROSITE" id="PS51918"/>
    </source>
</evidence>
<dbReference type="InterPro" id="IPR058240">
    <property type="entry name" value="rSAM_sf"/>
</dbReference>
<dbReference type="InterPro" id="IPR050377">
    <property type="entry name" value="Radical_SAM_PqqE_MftC-like"/>
</dbReference>
<dbReference type="NCBIfam" id="TIGR03977">
    <property type="entry name" value="rSAM_pair_HxsC"/>
    <property type="match status" value="1"/>
</dbReference>
<keyword evidence="4" id="KW-0408">Iron</keyword>
<accession>A0ABZ2RF26</accession>
<keyword evidence="3" id="KW-0479">Metal-binding</keyword>
<dbReference type="Pfam" id="PF04055">
    <property type="entry name" value="Radical_SAM"/>
    <property type="match status" value="1"/>
</dbReference>
<dbReference type="SFLD" id="SFLDS00029">
    <property type="entry name" value="Radical_SAM"/>
    <property type="match status" value="1"/>
</dbReference>
<dbReference type="Proteomes" id="UP001476583">
    <property type="component" value="Chromosome"/>
</dbReference>
<dbReference type="SFLD" id="SFLDG01067">
    <property type="entry name" value="SPASM/twitch_domain_containing"/>
    <property type="match status" value="1"/>
</dbReference>
<evidence type="ECO:0000256" key="3">
    <source>
        <dbReference type="ARBA" id="ARBA00022723"/>
    </source>
</evidence>
<reference evidence="7 8" key="1">
    <citation type="submission" date="2024-03" db="EMBL/GenBank/DDBJ databases">
        <title>Complete genome of BD2.</title>
        <authorList>
            <person name="Cao G."/>
        </authorList>
    </citation>
    <scope>NUCLEOTIDE SEQUENCE [LARGE SCALE GENOMIC DNA]</scope>
    <source>
        <strain evidence="7 8">BD2</strain>
    </source>
</reference>
<dbReference type="CDD" id="cd01335">
    <property type="entry name" value="Radical_SAM"/>
    <property type="match status" value="1"/>
</dbReference>
<dbReference type="PROSITE" id="PS51918">
    <property type="entry name" value="RADICAL_SAM"/>
    <property type="match status" value="1"/>
</dbReference>
<keyword evidence="8" id="KW-1185">Reference proteome</keyword>
<evidence type="ECO:0000256" key="4">
    <source>
        <dbReference type="ARBA" id="ARBA00023004"/>
    </source>
</evidence>
<protein>
    <submittedName>
        <fullName evidence="7">His-Xaa-Ser system radical SAM maturase HxsC</fullName>
    </submittedName>
</protein>
<sequence>MMKLGGKLDLIPAVDVGLRSLLLQVSTATNMPDVLKKKRAYLCKDENDRPVGFSHYLFVNKAGKHLESAGNFIVLPGDYYYLDHDDIVRIAAEGSTIRVLYRASSPHNFLLMTEQCNHYCLMCSQPPKAADDSWLLDELEQVIPMIPKNAFEIGFTGGETTQSRDRFLKIINMTKSYLPRTAVHILSNGRSFADEAFTEKYSKIGHHDAMVGIPIYSDDPTMHDYIVQAKGAFDETIQGILNLKRYGQLVEIRIVLHKLSIQRLKELCEFISRNLLFVDHVALMGLEMTGFTRANLDELWIDPHDYKDTLSEAVKILAATGIRTSVYNHQLCLVNQDVMPYYRKSISDWKNDYASECMDCAKKDECGGFFASGIKHGYSQKLIPFAN</sequence>
<dbReference type="InterPro" id="IPR013785">
    <property type="entry name" value="Aldolase_TIM"/>
</dbReference>
<proteinExistence type="predicted"/>
<evidence type="ECO:0000313" key="7">
    <source>
        <dbReference type="EMBL" id="WXL24648.1"/>
    </source>
</evidence>
<feature type="domain" description="Radical SAM core" evidence="6">
    <location>
        <begin position="102"/>
        <end position="328"/>
    </location>
</feature>
<evidence type="ECO:0000256" key="1">
    <source>
        <dbReference type="ARBA" id="ARBA00001966"/>
    </source>
</evidence>
<dbReference type="Gene3D" id="3.20.20.70">
    <property type="entry name" value="Aldolase class I"/>
    <property type="match status" value="1"/>
</dbReference>
<evidence type="ECO:0000256" key="2">
    <source>
        <dbReference type="ARBA" id="ARBA00022691"/>
    </source>
</evidence>
<dbReference type="InterPro" id="IPR024032">
    <property type="entry name" value="rSAM_paired_HxsC"/>
</dbReference>
<dbReference type="PANTHER" id="PTHR11228">
    <property type="entry name" value="RADICAL SAM DOMAIN PROTEIN"/>
    <property type="match status" value="1"/>
</dbReference>
<dbReference type="SFLD" id="SFLDG01103">
    <property type="entry name" value="Uncharacterised_Radical_SAM_Su"/>
    <property type="match status" value="1"/>
</dbReference>
<evidence type="ECO:0000313" key="8">
    <source>
        <dbReference type="Proteomes" id="UP001476583"/>
    </source>
</evidence>
<evidence type="ECO:0000256" key="5">
    <source>
        <dbReference type="ARBA" id="ARBA00023014"/>
    </source>
</evidence>
<dbReference type="SUPFAM" id="SSF102114">
    <property type="entry name" value="Radical SAM enzymes"/>
    <property type="match status" value="1"/>
</dbReference>
<organism evidence="7 8">
    <name type="scientific">Ectopseudomonas mendocina</name>
    <name type="common">Pseudomonas mendocina</name>
    <dbReference type="NCBI Taxonomy" id="300"/>
    <lineage>
        <taxon>Bacteria</taxon>
        <taxon>Pseudomonadati</taxon>
        <taxon>Pseudomonadota</taxon>
        <taxon>Gammaproteobacteria</taxon>
        <taxon>Pseudomonadales</taxon>
        <taxon>Pseudomonadaceae</taxon>
        <taxon>Ectopseudomonas</taxon>
    </lineage>
</organism>
<keyword evidence="2" id="KW-0949">S-adenosyl-L-methionine</keyword>
<keyword evidence="5" id="KW-0411">Iron-sulfur</keyword>
<dbReference type="InterPro" id="IPR007197">
    <property type="entry name" value="rSAM"/>
</dbReference>
<dbReference type="EMBL" id="CP148074">
    <property type="protein sequence ID" value="WXL24648.1"/>
    <property type="molecule type" value="Genomic_DNA"/>
</dbReference>
<gene>
    <name evidence="7" type="primary">hxsC</name>
    <name evidence="7" type="ORF">WG219_15165</name>
</gene>
<comment type="cofactor">
    <cofactor evidence="1">
        <name>[4Fe-4S] cluster</name>
        <dbReference type="ChEBI" id="CHEBI:49883"/>
    </cofactor>
</comment>
<name>A0ABZ2RF26_ECTME</name>
<dbReference type="PANTHER" id="PTHR11228:SF7">
    <property type="entry name" value="PQQA PEPTIDE CYCLASE"/>
    <property type="match status" value="1"/>
</dbReference>